<reference evidence="2 3" key="1">
    <citation type="submission" date="2018-07" db="EMBL/GenBank/DDBJ databases">
        <title>Section-level genome sequencing of Aspergillus section Nigri to investigate inter- and intra-species variation.</title>
        <authorList>
            <consortium name="DOE Joint Genome Institute"/>
            <person name="Vesth T.C."/>
            <person name="Nybo J.L."/>
            <person name="Theobald S."/>
            <person name="Frisvad J.C."/>
            <person name="Larsen T.O."/>
            <person name="Nielsen K.F."/>
            <person name="Hoof J.B."/>
            <person name="Brandl J."/>
            <person name="Salamov A."/>
            <person name="Riley R."/>
            <person name="Gladden J.M."/>
            <person name="Phatale P."/>
            <person name="Nielsen M.T."/>
            <person name="Lyhne E.K."/>
            <person name="Kogle M.E."/>
            <person name="Strasser K."/>
            <person name="McDonnell E."/>
            <person name="Barry K."/>
            <person name="Clum A."/>
            <person name="Chen C."/>
            <person name="Nolan M."/>
            <person name="Sandor L."/>
            <person name="Kuo A."/>
            <person name="Lipzen A."/>
            <person name="Hainaut M."/>
            <person name="Drula E."/>
            <person name="Tsang A."/>
            <person name="Magnuson J.K."/>
            <person name="Henrissat B."/>
            <person name="Wiebenga A."/>
            <person name="Simmons B.A."/>
            <person name="Makela M.R."/>
            <person name="De vries R.P."/>
            <person name="Grigoriev I.V."/>
            <person name="Mortensen U.H."/>
            <person name="Baker S.E."/>
            <person name="Andersen M.R."/>
        </authorList>
    </citation>
    <scope>NUCLEOTIDE SEQUENCE [LARGE SCALE GENOMIC DNA]</scope>
    <source>
        <strain evidence="2 3">ATCC 13496</strain>
    </source>
</reference>
<dbReference type="EMBL" id="KZ851930">
    <property type="protein sequence ID" value="RDH17456.1"/>
    <property type="molecule type" value="Genomic_DNA"/>
</dbReference>
<name>A0A370BPI3_ASPNG</name>
<gene>
    <name evidence="2" type="ORF">M747DRAFT_99762</name>
</gene>
<evidence type="ECO:0000313" key="3">
    <source>
        <dbReference type="Proteomes" id="UP000253845"/>
    </source>
</evidence>
<sequence>MQRKPQERENKGIKRGWSVAEKAKAKEWGKNSTERAGCDGKITQTGKVMSKPIERKSVVGPTGICNKALASLSTAEVHTSQECHMCRGINAWDASVKVADEIEGCYTIPQSGNDDKLRRSSELRRSSKMDCFGLRGKEVRKVGGQIVGGKL</sequence>
<dbReference type="VEuPathDB" id="FungiDB:M747DRAFT_99762"/>
<feature type="region of interest" description="Disordered" evidence="1">
    <location>
        <begin position="1"/>
        <end position="40"/>
    </location>
</feature>
<dbReference type="AlphaFoldDB" id="A0A370BPI3"/>
<dbReference type="Proteomes" id="UP000253845">
    <property type="component" value="Unassembled WGS sequence"/>
</dbReference>
<proteinExistence type="predicted"/>
<evidence type="ECO:0000256" key="1">
    <source>
        <dbReference type="SAM" id="MobiDB-lite"/>
    </source>
</evidence>
<organism evidence="2 3">
    <name type="scientific">Aspergillus niger ATCC 13496</name>
    <dbReference type="NCBI Taxonomy" id="1353008"/>
    <lineage>
        <taxon>Eukaryota</taxon>
        <taxon>Fungi</taxon>
        <taxon>Dikarya</taxon>
        <taxon>Ascomycota</taxon>
        <taxon>Pezizomycotina</taxon>
        <taxon>Eurotiomycetes</taxon>
        <taxon>Eurotiomycetidae</taxon>
        <taxon>Eurotiales</taxon>
        <taxon>Aspergillaceae</taxon>
        <taxon>Aspergillus</taxon>
        <taxon>Aspergillus subgen. Circumdati</taxon>
    </lineage>
</organism>
<evidence type="ECO:0000313" key="2">
    <source>
        <dbReference type="EMBL" id="RDH17456.1"/>
    </source>
</evidence>
<accession>A0A370BPI3</accession>
<feature type="compositionally biased region" description="Basic and acidic residues" evidence="1">
    <location>
        <begin position="1"/>
        <end position="12"/>
    </location>
</feature>
<feature type="compositionally biased region" description="Basic and acidic residues" evidence="1">
    <location>
        <begin position="21"/>
        <end position="38"/>
    </location>
</feature>
<protein>
    <submittedName>
        <fullName evidence="2">Uncharacterized protein</fullName>
    </submittedName>
</protein>